<comment type="caution">
    <text evidence="2">The sequence shown here is derived from an EMBL/GenBank/DDBJ whole genome shotgun (WGS) entry which is preliminary data.</text>
</comment>
<evidence type="ECO:0000313" key="2">
    <source>
        <dbReference type="EMBL" id="OSC34724.1"/>
    </source>
</evidence>
<reference evidence="2 3" key="1">
    <citation type="submission" date="2017-04" db="EMBL/GenBank/DDBJ databases">
        <title>The new phylogeny of genus Mycobacterium.</title>
        <authorList>
            <person name="Tortoli E."/>
            <person name="Trovato A."/>
            <person name="Cirillo D.M."/>
        </authorList>
    </citation>
    <scope>NUCLEOTIDE SEQUENCE [LARGE SCALE GENOMIC DNA]</scope>
    <source>
        <strain evidence="2 3">KCTC 19819</strain>
    </source>
</reference>
<dbReference type="EMBL" id="NCXO01000008">
    <property type="protein sequence ID" value="OSC34724.1"/>
    <property type="molecule type" value="Genomic_DNA"/>
</dbReference>
<name>A0A7I7SDU7_9MYCO</name>
<protein>
    <submittedName>
        <fullName evidence="2">Uncharacterized protein</fullName>
    </submittedName>
</protein>
<dbReference type="OrthoDB" id="7565870at2"/>
<feature type="compositionally biased region" description="Polar residues" evidence="1">
    <location>
        <begin position="66"/>
        <end position="80"/>
    </location>
</feature>
<feature type="region of interest" description="Disordered" evidence="1">
    <location>
        <begin position="57"/>
        <end position="83"/>
    </location>
</feature>
<evidence type="ECO:0000256" key="1">
    <source>
        <dbReference type="SAM" id="MobiDB-lite"/>
    </source>
</evidence>
<gene>
    <name evidence="2" type="ORF">B8W67_05605</name>
</gene>
<dbReference type="AlphaFoldDB" id="A0A7I7SDU7"/>
<dbReference type="Proteomes" id="UP000193577">
    <property type="component" value="Unassembled WGS sequence"/>
</dbReference>
<organism evidence="2 3">
    <name type="scientific">Mycolicibacillus koreensis</name>
    <dbReference type="NCBI Taxonomy" id="1069220"/>
    <lineage>
        <taxon>Bacteria</taxon>
        <taxon>Bacillati</taxon>
        <taxon>Actinomycetota</taxon>
        <taxon>Actinomycetes</taxon>
        <taxon>Mycobacteriales</taxon>
        <taxon>Mycobacteriaceae</taxon>
        <taxon>Mycolicibacillus</taxon>
    </lineage>
</organism>
<sequence length="160" mass="17979">MGTYAADTSVSTDRSRAEIERTLRRWGAEQFMYGWTDQAAIVGFVMRNRQVKFVVPMPDPNDRSFTHTPSRGNPRSTTQREAAYEQACRQRWRALNLVIKAKLEAVESGISTFDTEFLGHLVLPNGQTVADAVVPRVVEAYETGAMPALLPEHSPRAIER</sequence>
<keyword evidence="3" id="KW-1185">Reference proteome</keyword>
<accession>A0A7I7SDU7</accession>
<evidence type="ECO:0000313" key="3">
    <source>
        <dbReference type="Proteomes" id="UP000193577"/>
    </source>
</evidence>
<proteinExistence type="predicted"/>